<proteinExistence type="predicted"/>
<dbReference type="Gramene" id="LPERR05G21030.1">
    <property type="protein sequence ID" value="LPERR05G21030.1"/>
    <property type="gene ID" value="LPERR05G21030"/>
</dbReference>
<keyword evidence="3" id="KW-1185">Reference proteome</keyword>
<evidence type="ECO:0000313" key="2">
    <source>
        <dbReference type="EnsemblPlants" id="LPERR05G21030.1"/>
    </source>
</evidence>
<feature type="compositionally biased region" description="Basic and acidic residues" evidence="1">
    <location>
        <begin position="134"/>
        <end position="148"/>
    </location>
</feature>
<reference evidence="2 3" key="1">
    <citation type="submission" date="2012-08" db="EMBL/GenBank/DDBJ databases">
        <title>Oryza genome evolution.</title>
        <authorList>
            <person name="Wing R.A."/>
        </authorList>
    </citation>
    <scope>NUCLEOTIDE SEQUENCE</scope>
</reference>
<dbReference type="EnsemblPlants" id="LPERR05G21030.1">
    <property type="protein sequence ID" value="LPERR05G21030.1"/>
    <property type="gene ID" value="LPERR05G21030"/>
</dbReference>
<dbReference type="Proteomes" id="UP000032180">
    <property type="component" value="Chromosome 5"/>
</dbReference>
<accession>A0A0D9WJK0</accession>
<sequence length="159" mass="17939">MLLLQNVADHRHPRPNPLLHADAFHPGRRVDHVALRRRLQPRRAGELHGQPRHHGAVVTPRPVVTILERVHGDTWQTKPVQLGAERGHHRLVRRRGENREARAGVDDSSAVAADVPHLGRDFERLAVDGHGVDRHRVERPHAGVEHQRRAPRGGGGRLR</sequence>
<organism evidence="2 3">
    <name type="scientific">Leersia perrieri</name>
    <dbReference type="NCBI Taxonomy" id="77586"/>
    <lineage>
        <taxon>Eukaryota</taxon>
        <taxon>Viridiplantae</taxon>
        <taxon>Streptophyta</taxon>
        <taxon>Embryophyta</taxon>
        <taxon>Tracheophyta</taxon>
        <taxon>Spermatophyta</taxon>
        <taxon>Magnoliopsida</taxon>
        <taxon>Liliopsida</taxon>
        <taxon>Poales</taxon>
        <taxon>Poaceae</taxon>
        <taxon>BOP clade</taxon>
        <taxon>Oryzoideae</taxon>
        <taxon>Oryzeae</taxon>
        <taxon>Oryzinae</taxon>
        <taxon>Leersia</taxon>
    </lineage>
</organism>
<dbReference type="HOGENOM" id="CLU_1663301_0_0_1"/>
<reference evidence="3" key="2">
    <citation type="submission" date="2013-12" db="EMBL/GenBank/DDBJ databases">
        <authorList>
            <person name="Yu Y."/>
            <person name="Lee S."/>
            <person name="de Baynast K."/>
            <person name="Wissotski M."/>
            <person name="Liu L."/>
            <person name="Talag J."/>
            <person name="Goicoechea J."/>
            <person name="Angelova A."/>
            <person name="Jetty R."/>
            <person name="Kudrna D."/>
            <person name="Golser W."/>
            <person name="Rivera L."/>
            <person name="Zhang J."/>
            <person name="Wing R."/>
        </authorList>
    </citation>
    <scope>NUCLEOTIDE SEQUENCE</scope>
</reference>
<evidence type="ECO:0000256" key="1">
    <source>
        <dbReference type="SAM" id="MobiDB-lite"/>
    </source>
</evidence>
<dbReference type="AlphaFoldDB" id="A0A0D9WJK0"/>
<name>A0A0D9WJK0_9ORYZ</name>
<reference evidence="2" key="3">
    <citation type="submission" date="2015-04" db="UniProtKB">
        <authorList>
            <consortium name="EnsemblPlants"/>
        </authorList>
    </citation>
    <scope>IDENTIFICATION</scope>
</reference>
<protein>
    <submittedName>
        <fullName evidence="2">Uncharacterized protein</fullName>
    </submittedName>
</protein>
<feature type="region of interest" description="Disordered" evidence="1">
    <location>
        <begin position="134"/>
        <end position="159"/>
    </location>
</feature>
<evidence type="ECO:0000313" key="3">
    <source>
        <dbReference type="Proteomes" id="UP000032180"/>
    </source>
</evidence>